<reference evidence="9" key="1">
    <citation type="journal article" date="2014" name="Int. J. Syst. Evol. Microbiol.">
        <title>Complete genome sequence of Corynebacterium casei LMG S-19264T (=DSM 44701T), isolated from a smear-ripened cheese.</title>
        <authorList>
            <consortium name="US DOE Joint Genome Institute (JGI-PGF)"/>
            <person name="Walter F."/>
            <person name="Albersmeier A."/>
            <person name="Kalinowski J."/>
            <person name="Ruckert C."/>
        </authorList>
    </citation>
    <scope>NUCLEOTIDE SEQUENCE</scope>
    <source>
        <strain evidence="9">CGMCC 1.10859</strain>
    </source>
</reference>
<evidence type="ECO:0000313" key="9">
    <source>
        <dbReference type="EMBL" id="GHE06087.1"/>
    </source>
</evidence>
<keyword evidence="4 8" id="KW-1003">Cell membrane</keyword>
<feature type="transmembrane region" description="Helical" evidence="8">
    <location>
        <begin position="230"/>
        <end position="248"/>
    </location>
</feature>
<dbReference type="PANTHER" id="PTHR30269:SF0">
    <property type="entry name" value="MEMBRANE TRANSPORTER PROTEIN YFCA-RELATED"/>
    <property type="match status" value="1"/>
</dbReference>
<evidence type="ECO:0000256" key="2">
    <source>
        <dbReference type="ARBA" id="ARBA00009142"/>
    </source>
</evidence>
<evidence type="ECO:0000313" key="11">
    <source>
        <dbReference type="Proteomes" id="UP000199541"/>
    </source>
</evidence>
<dbReference type="GO" id="GO:0005886">
    <property type="term" value="C:plasma membrane"/>
    <property type="evidence" value="ECO:0007669"/>
    <property type="project" value="UniProtKB-SubCell"/>
</dbReference>
<name>A0AAN4UW61_9RHOB</name>
<comment type="subcellular location">
    <subcellularLocation>
        <location evidence="1 8">Cell membrane</location>
        <topology evidence="1 8">Multi-pass membrane protein</topology>
    </subcellularLocation>
</comment>
<sequence length="249" mass="25344">MYSTVLILAAGFAAGILNAIAGGGTFLTFPALVWAGAPPVSANATATLSALPGYLSSGWAFRHHIRAEGALPLKAVMLCASLGGLLGAGLLLLTPDKAFSAMVPWLLLLATVAFAAGPYLLTELRRRGVPAAGPTISTAALVAVSLYGGYFNGGLGIMLLAVFGLLGFSDLHGMNGLKNLLSAILSIVAVATYIAAGLISWPAALLMAPATTAGGYLGAWLARRIPNMQLLRGCITAISVAMTVAFFLT</sequence>
<evidence type="ECO:0000313" key="10">
    <source>
        <dbReference type="EMBL" id="SDX84484.1"/>
    </source>
</evidence>
<dbReference type="Proteomes" id="UP000199541">
    <property type="component" value="Unassembled WGS sequence"/>
</dbReference>
<evidence type="ECO:0000256" key="5">
    <source>
        <dbReference type="ARBA" id="ARBA00022692"/>
    </source>
</evidence>
<evidence type="ECO:0000256" key="7">
    <source>
        <dbReference type="ARBA" id="ARBA00023136"/>
    </source>
</evidence>
<keyword evidence="5 8" id="KW-0812">Transmembrane</keyword>
<dbReference type="Proteomes" id="UP000634647">
    <property type="component" value="Unassembled WGS sequence"/>
</dbReference>
<feature type="transmembrane region" description="Helical" evidence="8">
    <location>
        <begin position="45"/>
        <end position="61"/>
    </location>
</feature>
<evidence type="ECO:0000256" key="6">
    <source>
        <dbReference type="ARBA" id="ARBA00022989"/>
    </source>
</evidence>
<dbReference type="EMBL" id="BNAB01000032">
    <property type="protein sequence ID" value="GHE06087.1"/>
    <property type="molecule type" value="Genomic_DNA"/>
</dbReference>
<feature type="transmembrane region" description="Helical" evidence="8">
    <location>
        <begin position="73"/>
        <end position="93"/>
    </location>
</feature>
<keyword evidence="7 8" id="KW-0472">Membrane</keyword>
<evidence type="ECO:0000256" key="4">
    <source>
        <dbReference type="ARBA" id="ARBA00022475"/>
    </source>
</evidence>
<dbReference type="InterPro" id="IPR052017">
    <property type="entry name" value="TSUP"/>
</dbReference>
<accession>A0AAN4UW61</accession>
<reference evidence="9" key="3">
    <citation type="submission" date="2023-06" db="EMBL/GenBank/DDBJ databases">
        <authorList>
            <person name="Sun Q."/>
            <person name="Zhou Y."/>
        </authorList>
    </citation>
    <scope>NUCLEOTIDE SEQUENCE</scope>
    <source>
        <strain evidence="9">CGMCC 1.10859</strain>
    </source>
</reference>
<evidence type="ECO:0000256" key="3">
    <source>
        <dbReference type="ARBA" id="ARBA00022448"/>
    </source>
</evidence>
<comment type="caution">
    <text evidence="9">The sequence shown here is derived from an EMBL/GenBank/DDBJ whole genome shotgun (WGS) entry which is preliminary data.</text>
</comment>
<protein>
    <recommendedName>
        <fullName evidence="8">Probable membrane transporter protein</fullName>
    </recommendedName>
</protein>
<keyword evidence="3" id="KW-0813">Transport</keyword>
<feature type="transmembrane region" description="Helical" evidence="8">
    <location>
        <begin position="180"/>
        <end position="199"/>
    </location>
</feature>
<dbReference type="PANTHER" id="PTHR30269">
    <property type="entry name" value="TRANSMEMBRANE PROTEIN YFCA"/>
    <property type="match status" value="1"/>
</dbReference>
<feature type="transmembrane region" description="Helical" evidence="8">
    <location>
        <begin position="99"/>
        <end position="121"/>
    </location>
</feature>
<evidence type="ECO:0000256" key="1">
    <source>
        <dbReference type="ARBA" id="ARBA00004651"/>
    </source>
</evidence>
<evidence type="ECO:0000256" key="8">
    <source>
        <dbReference type="RuleBase" id="RU363041"/>
    </source>
</evidence>
<dbReference type="Pfam" id="PF01925">
    <property type="entry name" value="TauE"/>
    <property type="match status" value="1"/>
</dbReference>
<keyword evidence="11" id="KW-1185">Reference proteome</keyword>
<keyword evidence="6 8" id="KW-1133">Transmembrane helix</keyword>
<organism evidence="9 12">
    <name type="scientific">Allgaiera indica</name>
    <dbReference type="NCBI Taxonomy" id="765699"/>
    <lineage>
        <taxon>Bacteria</taxon>
        <taxon>Pseudomonadati</taxon>
        <taxon>Pseudomonadota</taxon>
        <taxon>Alphaproteobacteria</taxon>
        <taxon>Rhodobacterales</taxon>
        <taxon>Paracoccaceae</taxon>
        <taxon>Allgaiera</taxon>
    </lineage>
</organism>
<dbReference type="RefSeq" id="WP_035841272.1">
    <property type="nucleotide sequence ID" value="NZ_BNAB01000032.1"/>
</dbReference>
<evidence type="ECO:0000313" key="12">
    <source>
        <dbReference type="Proteomes" id="UP000634647"/>
    </source>
</evidence>
<reference evidence="10 11" key="2">
    <citation type="submission" date="2016-10" db="EMBL/GenBank/DDBJ databases">
        <authorList>
            <person name="Varghese N."/>
            <person name="Submissions S."/>
        </authorList>
    </citation>
    <scope>NUCLEOTIDE SEQUENCE [LARGE SCALE GENOMIC DNA]</scope>
    <source>
        <strain evidence="10 11">DSM 24802</strain>
    </source>
</reference>
<gene>
    <name evidence="9" type="ORF">GCM10008024_39350</name>
    <name evidence="10" type="ORF">SAMN05444006_13327</name>
</gene>
<proteinExistence type="inferred from homology"/>
<feature type="transmembrane region" description="Helical" evidence="8">
    <location>
        <begin position="150"/>
        <end position="168"/>
    </location>
</feature>
<dbReference type="EMBL" id="FNOB01000033">
    <property type="protein sequence ID" value="SDX84484.1"/>
    <property type="molecule type" value="Genomic_DNA"/>
</dbReference>
<comment type="similarity">
    <text evidence="2 8">Belongs to the 4-toluene sulfonate uptake permease (TSUP) (TC 2.A.102) family.</text>
</comment>
<dbReference type="InterPro" id="IPR002781">
    <property type="entry name" value="TM_pro_TauE-like"/>
</dbReference>
<dbReference type="AlphaFoldDB" id="A0AAN4UW61"/>